<dbReference type="eggNOG" id="COG1131">
    <property type="taxonomic scope" value="Bacteria"/>
</dbReference>
<dbReference type="InterPro" id="IPR003439">
    <property type="entry name" value="ABC_transporter-like_ATP-bd"/>
</dbReference>
<dbReference type="PANTHER" id="PTHR42939:SF1">
    <property type="entry name" value="ABC TRANSPORTER ATP-BINDING PROTEIN ALBC-RELATED"/>
    <property type="match status" value="1"/>
</dbReference>
<dbReference type="AlphaFoldDB" id="G2T021"/>
<dbReference type="PROSITE" id="PS50893">
    <property type="entry name" value="ABC_TRANSPORTER_2"/>
    <property type="match status" value="1"/>
</dbReference>
<keyword evidence="3 5" id="KW-0067">ATP-binding</keyword>
<reference evidence="5 6" key="1">
    <citation type="journal article" date="2015" name="Genome Announc.">
        <title>Complete genome sequence of the human gut symbiont Roseburia hominis.</title>
        <authorList>
            <person name="Travis A.J."/>
            <person name="Kelly D."/>
            <person name="Flint H.J."/>
            <person name="Aminov R.I."/>
        </authorList>
    </citation>
    <scope>NUCLEOTIDE SEQUENCE [LARGE SCALE GENOMIC DNA]</scope>
    <source>
        <strain evidence="6">DSM 16839 / JCM 17582 / NCIMB 14029 / A2-183</strain>
    </source>
</reference>
<dbReference type="Proteomes" id="UP000008178">
    <property type="component" value="Chromosome"/>
</dbReference>
<proteinExistence type="predicted"/>
<dbReference type="HOGENOM" id="CLU_000604_1_2_9"/>
<accession>G2T021</accession>
<evidence type="ECO:0000313" key="6">
    <source>
        <dbReference type="Proteomes" id="UP000008178"/>
    </source>
</evidence>
<evidence type="ECO:0000256" key="2">
    <source>
        <dbReference type="ARBA" id="ARBA00022741"/>
    </source>
</evidence>
<dbReference type="SMART" id="SM00382">
    <property type="entry name" value="AAA"/>
    <property type="match status" value="1"/>
</dbReference>
<sequence length="243" mass="27200">MKVLQVEDIEKSKKRKKILKGLSFSVGEREIVGLLGPNGSGKSTTIKCISGLYRTDRGRIRICGNDIKSNRLEALKQIGIAMEVPALYPELSGIQNLRMAATARKVPKERVEELAVFTDLGDRLLDRTGTYSMGMKMRLNLAIAIVDQPKLVILDEPTNGLDPEAVFRLRREIEEIRQRGSAVLISSHQLSEMEKIADRIVAIDDGIVCFDGKLDDLSGRFENLEEFYKNLYGADKNESIFAK</sequence>
<protein>
    <submittedName>
        <fullName evidence="5">Bacitracin ABC transporter ATP-binding protein</fullName>
    </submittedName>
</protein>
<keyword evidence="2" id="KW-0547">Nucleotide-binding</keyword>
<dbReference type="GO" id="GO:0005524">
    <property type="term" value="F:ATP binding"/>
    <property type="evidence" value="ECO:0007669"/>
    <property type="project" value="UniProtKB-KW"/>
</dbReference>
<dbReference type="PANTHER" id="PTHR42939">
    <property type="entry name" value="ABC TRANSPORTER ATP-BINDING PROTEIN ALBC-RELATED"/>
    <property type="match status" value="1"/>
</dbReference>
<evidence type="ECO:0000259" key="4">
    <source>
        <dbReference type="PROSITE" id="PS50893"/>
    </source>
</evidence>
<dbReference type="BioCyc" id="RHOM585394:G1H02-551-MONOMER"/>
<feature type="domain" description="ABC transporter" evidence="4">
    <location>
        <begin position="4"/>
        <end position="230"/>
    </location>
</feature>
<keyword evidence="1" id="KW-0813">Transport</keyword>
<dbReference type="OrthoDB" id="9804819at2"/>
<dbReference type="InterPro" id="IPR051782">
    <property type="entry name" value="ABC_Transporter_VariousFunc"/>
</dbReference>
<dbReference type="EMBL" id="CP003040">
    <property type="protein sequence ID" value="AEN95665.1"/>
    <property type="molecule type" value="Genomic_DNA"/>
</dbReference>
<dbReference type="Pfam" id="PF00005">
    <property type="entry name" value="ABC_tran"/>
    <property type="match status" value="1"/>
</dbReference>
<keyword evidence="6" id="KW-1185">Reference proteome</keyword>
<gene>
    <name evidence="5" type="ordered locus">RHOM_02715</name>
</gene>
<name>G2T021_ROSHA</name>
<dbReference type="Gene3D" id="3.40.50.300">
    <property type="entry name" value="P-loop containing nucleotide triphosphate hydrolases"/>
    <property type="match status" value="1"/>
</dbReference>
<dbReference type="GO" id="GO:0016887">
    <property type="term" value="F:ATP hydrolysis activity"/>
    <property type="evidence" value="ECO:0007669"/>
    <property type="project" value="InterPro"/>
</dbReference>
<dbReference type="KEGG" id="rho:RHOM_02715"/>
<dbReference type="InterPro" id="IPR027417">
    <property type="entry name" value="P-loop_NTPase"/>
</dbReference>
<dbReference type="SUPFAM" id="SSF52540">
    <property type="entry name" value="P-loop containing nucleoside triphosphate hydrolases"/>
    <property type="match status" value="1"/>
</dbReference>
<dbReference type="STRING" id="585394.RHOM_02715"/>
<dbReference type="RefSeq" id="WP_014078710.1">
    <property type="nucleotide sequence ID" value="NC_015977.1"/>
</dbReference>
<evidence type="ECO:0000313" key="5">
    <source>
        <dbReference type="EMBL" id="AEN95665.1"/>
    </source>
</evidence>
<evidence type="ECO:0000256" key="3">
    <source>
        <dbReference type="ARBA" id="ARBA00022840"/>
    </source>
</evidence>
<dbReference type="GeneID" id="93722398"/>
<evidence type="ECO:0000256" key="1">
    <source>
        <dbReference type="ARBA" id="ARBA00022448"/>
    </source>
</evidence>
<dbReference type="InterPro" id="IPR003593">
    <property type="entry name" value="AAA+_ATPase"/>
</dbReference>
<organism evidence="5 6">
    <name type="scientific">Roseburia hominis (strain DSM 16839 / JCM 17582 / NCIMB 14029 / A2-183)</name>
    <dbReference type="NCBI Taxonomy" id="585394"/>
    <lineage>
        <taxon>Bacteria</taxon>
        <taxon>Bacillati</taxon>
        <taxon>Bacillota</taxon>
        <taxon>Clostridia</taxon>
        <taxon>Lachnospirales</taxon>
        <taxon>Lachnospiraceae</taxon>
        <taxon>Roseburia</taxon>
    </lineage>
</organism>